<reference evidence="1 2" key="1">
    <citation type="submission" date="2009-09" db="EMBL/GenBank/DDBJ databases">
        <authorList>
            <person name="Weinstock G."/>
            <person name="Sodergren E."/>
            <person name="Clifton S."/>
            <person name="Fulton L."/>
            <person name="Fulton B."/>
            <person name="Courtney L."/>
            <person name="Fronick C."/>
            <person name="Harrison M."/>
            <person name="Strong C."/>
            <person name="Farmer C."/>
            <person name="Delahaunty K."/>
            <person name="Markovic C."/>
            <person name="Hall O."/>
            <person name="Minx P."/>
            <person name="Tomlinson C."/>
            <person name="Mitreva M."/>
            <person name="Nelson J."/>
            <person name="Hou S."/>
            <person name="Wollam A."/>
            <person name="Pepin K.H."/>
            <person name="Johnson M."/>
            <person name="Bhonagiri V."/>
            <person name="Nash W.E."/>
            <person name="Warren W."/>
            <person name="Chinwalla A."/>
            <person name="Mardis E.R."/>
            <person name="Wilson R.K."/>
        </authorList>
    </citation>
    <scope>NUCLEOTIDE SEQUENCE [LARGE SCALE GENOMIC DNA]</scope>
    <source>
        <strain evidence="1 2">F0254</strain>
    </source>
</reference>
<proteinExistence type="predicted"/>
<comment type="caution">
    <text evidence="1">The sequence shown here is derived from an EMBL/GenBank/DDBJ whole genome shotgun (WGS) entry which is preliminary data.</text>
</comment>
<gene>
    <name evidence="1" type="ORF">GCWU000323_00910</name>
</gene>
<evidence type="ECO:0000313" key="1">
    <source>
        <dbReference type="EMBL" id="EEX74855.1"/>
    </source>
</evidence>
<name>C9MWI9_9FUSO</name>
<dbReference type="HOGENOM" id="CLU_203882_0_0_0"/>
<evidence type="ECO:0008006" key="3">
    <source>
        <dbReference type="Google" id="ProtNLM"/>
    </source>
</evidence>
<dbReference type="RefSeq" id="WP_006804247.1">
    <property type="nucleotide sequence ID" value="NZ_GG700632.1"/>
</dbReference>
<organism evidence="1 2">
    <name type="scientific">Leptotrichia hofstadii F0254</name>
    <dbReference type="NCBI Taxonomy" id="634994"/>
    <lineage>
        <taxon>Bacteria</taxon>
        <taxon>Fusobacteriati</taxon>
        <taxon>Fusobacteriota</taxon>
        <taxon>Fusobacteriia</taxon>
        <taxon>Fusobacteriales</taxon>
        <taxon>Leptotrichiaceae</taxon>
        <taxon>Leptotrichia</taxon>
    </lineage>
</organism>
<dbReference type="STRING" id="634994.GCWU000323_00910"/>
<dbReference type="PROSITE" id="PS51257">
    <property type="entry name" value="PROKAR_LIPOPROTEIN"/>
    <property type="match status" value="1"/>
</dbReference>
<dbReference type="EMBL" id="ACVB02000008">
    <property type="protein sequence ID" value="EEX74855.1"/>
    <property type="molecule type" value="Genomic_DNA"/>
</dbReference>
<dbReference type="Proteomes" id="UP000006233">
    <property type="component" value="Unassembled WGS sequence"/>
</dbReference>
<evidence type="ECO:0000313" key="2">
    <source>
        <dbReference type="Proteomes" id="UP000006233"/>
    </source>
</evidence>
<dbReference type="AlphaFoldDB" id="C9MWI9"/>
<sequence>MIKKILLMVILAMTLVGCSARDIALWKEVRREHRNLRIGECLDNGDGTASCKNEYGNMIIVPIRR</sequence>
<accession>C9MWI9</accession>
<protein>
    <recommendedName>
        <fullName evidence="3">Lipoprotein</fullName>
    </recommendedName>
</protein>